<evidence type="ECO:0000313" key="5">
    <source>
        <dbReference type="EMBL" id="KJV69369.1"/>
    </source>
</evidence>
<sequence>MKKKVCNLLLAKNNVEEYGVFSGYASVFNTIDCQNDIIKPGAFSDTIKTGKKIMFLWQHNKNEPIGKIISMIEDTFGLYITVKLILEIKKAKEAYLMIKKGIINSLSIGYQVVNYYIDKNSDLRIIKKIDLWEISLVTFPSNIHAQITNIKNTSEEKQLKILNSYITKALFILKNLNIQS</sequence>
<comment type="caution">
    <text evidence="5">The sequence shown here is derived from an EMBL/GenBank/DDBJ whole genome shotgun (WGS) entry which is preliminary data.</text>
</comment>
<dbReference type="EMBL" id="LANX01000001">
    <property type="protein sequence ID" value="KJV69369.1"/>
    <property type="molecule type" value="Genomic_DNA"/>
</dbReference>
<dbReference type="InterPro" id="IPR054613">
    <property type="entry name" value="Peptidase_S78_dom"/>
</dbReference>
<dbReference type="EC" id="3.4.-.-" evidence="5"/>
<evidence type="ECO:0000256" key="2">
    <source>
        <dbReference type="ARBA" id="ARBA00022670"/>
    </source>
</evidence>
<dbReference type="STRING" id="1359163.NLO413_0759"/>
<dbReference type="NCBIfam" id="TIGR01543">
    <property type="entry name" value="proheadase_HK97"/>
    <property type="match status" value="1"/>
</dbReference>
<feature type="domain" description="Prohead serine protease" evidence="4">
    <location>
        <begin position="17"/>
        <end position="155"/>
    </location>
</feature>
<accession>A0A0F3NR36</accession>
<keyword evidence="2 5" id="KW-0645">Protease</keyword>
<keyword evidence="6" id="KW-1185">Reference proteome</keyword>
<keyword evidence="1" id="KW-1188">Viral release from host cell</keyword>
<dbReference type="RefSeq" id="WP_045809097.1">
    <property type="nucleotide sequence ID" value="NZ_LANX01000001.1"/>
</dbReference>
<organism evidence="5 6">
    <name type="scientific">Candidatus Neoehrlichia procyonis str. RAC413</name>
    <dbReference type="NCBI Taxonomy" id="1359163"/>
    <lineage>
        <taxon>Bacteria</taxon>
        <taxon>Pseudomonadati</taxon>
        <taxon>Pseudomonadota</taxon>
        <taxon>Alphaproteobacteria</taxon>
        <taxon>Rickettsiales</taxon>
        <taxon>Anaplasmataceae</taxon>
        <taxon>Candidatus Neoehrlichia</taxon>
    </lineage>
</organism>
<dbReference type="Pfam" id="PF04586">
    <property type="entry name" value="Peptidase_S78"/>
    <property type="match status" value="1"/>
</dbReference>
<evidence type="ECO:0000313" key="6">
    <source>
        <dbReference type="Proteomes" id="UP000033562"/>
    </source>
</evidence>
<evidence type="ECO:0000256" key="3">
    <source>
        <dbReference type="ARBA" id="ARBA00022801"/>
    </source>
</evidence>
<dbReference type="GO" id="GO:0006508">
    <property type="term" value="P:proteolysis"/>
    <property type="evidence" value="ECO:0007669"/>
    <property type="project" value="UniProtKB-KW"/>
</dbReference>
<evidence type="ECO:0000256" key="1">
    <source>
        <dbReference type="ARBA" id="ARBA00022612"/>
    </source>
</evidence>
<reference evidence="5 6" key="1">
    <citation type="submission" date="2015-02" db="EMBL/GenBank/DDBJ databases">
        <title>Genome Sequencing of Rickettsiales.</title>
        <authorList>
            <person name="Daugherty S.C."/>
            <person name="Su Q."/>
            <person name="Abolude K."/>
            <person name="Beier-Sexton M."/>
            <person name="Carlyon J.A."/>
            <person name="Carter R."/>
            <person name="Day N.P."/>
            <person name="Dumler S.J."/>
            <person name="Dyachenko V."/>
            <person name="Godinez A."/>
            <person name="Kurtti T.J."/>
            <person name="Lichay M."/>
            <person name="Mullins K.E."/>
            <person name="Ott S."/>
            <person name="Pappas-Brown V."/>
            <person name="Paris D.H."/>
            <person name="Patel P."/>
            <person name="Richards A.L."/>
            <person name="Sadzewicz L."/>
            <person name="Sears K."/>
            <person name="Seidman D."/>
            <person name="Sengamalay N."/>
            <person name="Stenos J."/>
            <person name="Tallon L.J."/>
            <person name="Vincent G."/>
            <person name="Fraser C.M."/>
            <person name="Munderloh U."/>
            <person name="Dunning-Hotopp J.C."/>
        </authorList>
    </citation>
    <scope>NUCLEOTIDE SEQUENCE [LARGE SCALE GENOMIC DNA]</scope>
    <source>
        <strain evidence="5 6">RAC413</strain>
    </source>
</reference>
<dbReference type="Proteomes" id="UP000033562">
    <property type="component" value="Unassembled WGS sequence"/>
</dbReference>
<gene>
    <name evidence="5" type="ORF">NLO413_0759</name>
</gene>
<evidence type="ECO:0000259" key="4">
    <source>
        <dbReference type="Pfam" id="PF04586"/>
    </source>
</evidence>
<name>A0A0F3NR36_9RICK</name>
<keyword evidence="3 5" id="KW-0378">Hydrolase</keyword>
<proteinExistence type="predicted"/>
<protein>
    <submittedName>
        <fullName evidence="5">Phage prohead protease, HK97 family</fullName>
        <ecNumber evidence="5">3.4.-.-</ecNumber>
    </submittedName>
</protein>
<dbReference type="AlphaFoldDB" id="A0A0F3NR36"/>
<dbReference type="InterPro" id="IPR006433">
    <property type="entry name" value="Prohead_protease"/>
</dbReference>
<dbReference type="SUPFAM" id="SSF50789">
    <property type="entry name" value="Herpes virus serine proteinase, assemblin"/>
    <property type="match status" value="1"/>
</dbReference>
<dbReference type="GO" id="GO:0008233">
    <property type="term" value="F:peptidase activity"/>
    <property type="evidence" value="ECO:0007669"/>
    <property type="project" value="UniProtKB-KW"/>
</dbReference>
<dbReference type="OrthoDB" id="9804926at2"/>